<feature type="chain" id="PRO_5021919780" evidence="1">
    <location>
        <begin position="23"/>
        <end position="205"/>
    </location>
</feature>
<keyword evidence="1" id="KW-0732">Signal</keyword>
<dbReference type="OrthoDB" id="8410841at2"/>
<dbReference type="EMBL" id="VIWP01000009">
    <property type="protein sequence ID" value="TWF47951.1"/>
    <property type="molecule type" value="Genomic_DNA"/>
</dbReference>
<protein>
    <submittedName>
        <fullName evidence="2">Uncharacterized protein</fullName>
    </submittedName>
</protein>
<dbReference type="Proteomes" id="UP000320653">
    <property type="component" value="Unassembled WGS sequence"/>
</dbReference>
<reference evidence="2 3" key="1">
    <citation type="submission" date="2019-06" db="EMBL/GenBank/DDBJ databases">
        <title>Sorghum-associated microbial communities from plants grown in Nebraska, USA.</title>
        <authorList>
            <person name="Schachtman D."/>
        </authorList>
    </citation>
    <scope>NUCLEOTIDE SEQUENCE [LARGE SCALE GENOMIC DNA]</scope>
    <source>
        <strain evidence="2 3">1225</strain>
    </source>
</reference>
<sequence>MRPLPILVSITLLFCAFTHAKAWDRATVDRQISKLCEQRNPDDWPGQDDCIAAQRLALQSLRPPRDEEDLVAAYRACKDAASDEYDFAAVYHCYRGRSSAIVTDRAAAAEIAAKKELATLFPGLPVIVQCSFSDGRKVEVRRNDKYPSAIVAKVSPEALFAGRSGIGYSYEWGGAQGIDFKLDGNQLMDRSGGPVKLFMGKCDYR</sequence>
<evidence type="ECO:0000313" key="2">
    <source>
        <dbReference type="EMBL" id="TWF47951.1"/>
    </source>
</evidence>
<dbReference type="RefSeq" id="WP_145641656.1">
    <property type="nucleotide sequence ID" value="NZ_VIWP01000009.1"/>
</dbReference>
<feature type="signal peptide" evidence="1">
    <location>
        <begin position="1"/>
        <end position="22"/>
    </location>
</feature>
<name>A0A561QCE1_9HYPH</name>
<dbReference type="AlphaFoldDB" id="A0A561QCE1"/>
<comment type="caution">
    <text evidence="2">The sequence shown here is derived from an EMBL/GenBank/DDBJ whole genome shotgun (WGS) entry which is preliminary data.</text>
</comment>
<evidence type="ECO:0000256" key="1">
    <source>
        <dbReference type="SAM" id="SignalP"/>
    </source>
</evidence>
<gene>
    <name evidence="2" type="ORF">FHW37_10914</name>
</gene>
<proteinExistence type="predicted"/>
<accession>A0A561QCE1</accession>
<organism evidence="2 3">
    <name type="scientific">Neorhizobium alkalisoli</name>
    <dbReference type="NCBI Taxonomy" id="528178"/>
    <lineage>
        <taxon>Bacteria</taxon>
        <taxon>Pseudomonadati</taxon>
        <taxon>Pseudomonadota</taxon>
        <taxon>Alphaproteobacteria</taxon>
        <taxon>Hyphomicrobiales</taxon>
        <taxon>Rhizobiaceae</taxon>
        <taxon>Rhizobium/Agrobacterium group</taxon>
        <taxon>Neorhizobium</taxon>
    </lineage>
</organism>
<keyword evidence="3" id="KW-1185">Reference proteome</keyword>
<evidence type="ECO:0000313" key="3">
    <source>
        <dbReference type="Proteomes" id="UP000320653"/>
    </source>
</evidence>